<name>A0ABW3RJC3_9SPHI</name>
<evidence type="ECO:0000313" key="2">
    <source>
        <dbReference type="Proteomes" id="UP001597205"/>
    </source>
</evidence>
<dbReference type="PROSITE" id="PS51257">
    <property type="entry name" value="PROKAR_LIPOPROTEIN"/>
    <property type="match status" value="1"/>
</dbReference>
<gene>
    <name evidence="1" type="ORF">ACFQ2C_06735</name>
</gene>
<evidence type="ECO:0000313" key="1">
    <source>
        <dbReference type="EMBL" id="MFD1165294.1"/>
    </source>
</evidence>
<evidence type="ECO:0008006" key="3">
    <source>
        <dbReference type="Google" id="ProtNLM"/>
    </source>
</evidence>
<proteinExistence type="predicted"/>
<accession>A0ABW3RJC3</accession>
<protein>
    <recommendedName>
        <fullName evidence="3">DUF4251 domain-containing protein</fullName>
    </recommendedName>
</protein>
<comment type="caution">
    <text evidence="1">The sequence shown here is derived from an EMBL/GenBank/DDBJ whole genome shotgun (WGS) entry which is preliminary data.</text>
</comment>
<dbReference type="RefSeq" id="WP_380895216.1">
    <property type="nucleotide sequence ID" value="NZ_JBHTKY010000006.1"/>
</dbReference>
<dbReference type="Proteomes" id="UP001597205">
    <property type="component" value="Unassembled WGS sequence"/>
</dbReference>
<organism evidence="1 2">
    <name type="scientific">Sphingobacterium daejeonense</name>
    <dbReference type="NCBI Taxonomy" id="371142"/>
    <lineage>
        <taxon>Bacteria</taxon>
        <taxon>Pseudomonadati</taxon>
        <taxon>Bacteroidota</taxon>
        <taxon>Sphingobacteriia</taxon>
        <taxon>Sphingobacteriales</taxon>
        <taxon>Sphingobacteriaceae</taxon>
        <taxon>Sphingobacterium</taxon>
    </lineage>
</organism>
<sequence length="144" mass="16090">MKKLGILLLFAVLFISCEKDNGVIPEDLKKEVTQDLKGKVFTAYEAQVYKQGGTNTEVDPKNAYFTKMEIVGNVIELTSASNGKSRYGFEINNANRNSEELPEVFTLAMKSNYKNFYIYLSRDYSNAVITLSDGSSSYGISLKP</sequence>
<dbReference type="EMBL" id="JBHTKY010000006">
    <property type="protein sequence ID" value="MFD1165294.1"/>
    <property type="molecule type" value="Genomic_DNA"/>
</dbReference>
<keyword evidence="2" id="KW-1185">Reference proteome</keyword>
<reference evidence="2" key="1">
    <citation type="journal article" date="2019" name="Int. J. Syst. Evol. Microbiol.">
        <title>The Global Catalogue of Microorganisms (GCM) 10K type strain sequencing project: providing services to taxonomists for standard genome sequencing and annotation.</title>
        <authorList>
            <consortium name="The Broad Institute Genomics Platform"/>
            <consortium name="The Broad Institute Genome Sequencing Center for Infectious Disease"/>
            <person name="Wu L."/>
            <person name="Ma J."/>
        </authorList>
    </citation>
    <scope>NUCLEOTIDE SEQUENCE [LARGE SCALE GENOMIC DNA]</scope>
    <source>
        <strain evidence="2">CCUG 52468</strain>
    </source>
</reference>